<organism evidence="3 4">
    <name type="scientific">Gimesia aquarii</name>
    <dbReference type="NCBI Taxonomy" id="2527964"/>
    <lineage>
        <taxon>Bacteria</taxon>
        <taxon>Pseudomonadati</taxon>
        <taxon>Planctomycetota</taxon>
        <taxon>Planctomycetia</taxon>
        <taxon>Planctomycetales</taxon>
        <taxon>Planctomycetaceae</taxon>
        <taxon>Gimesia</taxon>
    </lineage>
</organism>
<evidence type="ECO:0000256" key="1">
    <source>
        <dbReference type="SAM" id="MobiDB-lite"/>
    </source>
</evidence>
<name>A0A517X079_9PLAN</name>
<dbReference type="PROSITE" id="PS51272">
    <property type="entry name" value="SLH"/>
    <property type="match status" value="2"/>
</dbReference>
<reference evidence="3 4" key="1">
    <citation type="submission" date="2019-03" db="EMBL/GenBank/DDBJ databases">
        <title>Deep-cultivation of Planctomycetes and their phenomic and genomic characterization uncovers novel biology.</title>
        <authorList>
            <person name="Wiegand S."/>
            <person name="Jogler M."/>
            <person name="Boedeker C."/>
            <person name="Pinto D."/>
            <person name="Vollmers J."/>
            <person name="Rivas-Marin E."/>
            <person name="Kohn T."/>
            <person name="Peeters S.H."/>
            <person name="Heuer A."/>
            <person name="Rast P."/>
            <person name="Oberbeckmann S."/>
            <person name="Bunk B."/>
            <person name="Jeske O."/>
            <person name="Meyerdierks A."/>
            <person name="Storesund J.E."/>
            <person name="Kallscheuer N."/>
            <person name="Luecker S."/>
            <person name="Lage O.M."/>
            <person name="Pohl T."/>
            <person name="Merkel B.J."/>
            <person name="Hornburger P."/>
            <person name="Mueller R.-W."/>
            <person name="Bruemmer F."/>
            <person name="Labrenz M."/>
            <person name="Spormann A.M."/>
            <person name="Op den Camp H."/>
            <person name="Overmann J."/>
            <person name="Amann R."/>
            <person name="Jetten M.S.M."/>
            <person name="Mascher T."/>
            <person name="Medema M.H."/>
            <person name="Devos D.P."/>
            <person name="Kaster A.-K."/>
            <person name="Ovreas L."/>
            <person name="Rohde M."/>
            <person name="Galperin M.Y."/>
            <person name="Jogler C."/>
        </authorList>
    </citation>
    <scope>NUCLEOTIDE SEQUENCE [LARGE SCALE GENOMIC DNA]</scope>
    <source>
        <strain evidence="3 4">V202</strain>
    </source>
</reference>
<keyword evidence="4" id="KW-1185">Reference proteome</keyword>
<feature type="domain" description="SLH" evidence="2">
    <location>
        <begin position="154"/>
        <end position="223"/>
    </location>
</feature>
<dbReference type="AlphaFoldDB" id="A0A517X079"/>
<accession>A0A517X079</accession>
<sequence>MTLAENTSYYVQIGGDAFDDAVGNSYPGISDTTTWNFTTTSASSGSDSVGGGGARHARQRRSGSGGGGGGSRSHTAAPALSDVGIADHIVPNTSPIGGIYDPSLRSNEGEAVSRQVEKVLDALSGQREQETALRFSAPPVPDRSGLLLATVGSRQVVYHDVPANAWFAPFVATVISDEIATGYADADGNLTGEFGVANPVTYAELLRMALQTAGSVLQDGIPHNTTARDTWAAPYVATAETLGLSLVSSDRDLHQSATRGEVIHTLLALLDVSLAEGGASPFTDLPADHRYRNDILTAVTLGLIAGDTDVEGNPLGTVRPDAPVNRAEVAKIIAIARRLRRDVD</sequence>
<evidence type="ECO:0000313" key="3">
    <source>
        <dbReference type="EMBL" id="QDU10894.1"/>
    </source>
</evidence>
<evidence type="ECO:0000259" key="2">
    <source>
        <dbReference type="PROSITE" id="PS51272"/>
    </source>
</evidence>
<dbReference type="Pfam" id="PF00395">
    <property type="entry name" value="SLH"/>
    <property type="match status" value="2"/>
</dbReference>
<dbReference type="Proteomes" id="UP000318384">
    <property type="component" value="Chromosome"/>
</dbReference>
<gene>
    <name evidence="3" type="ORF">V202x_43070</name>
</gene>
<proteinExistence type="predicted"/>
<dbReference type="InterPro" id="IPR001119">
    <property type="entry name" value="SLH_dom"/>
</dbReference>
<protein>
    <recommendedName>
        <fullName evidence="2">SLH domain-containing protein</fullName>
    </recommendedName>
</protein>
<feature type="region of interest" description="Disordered" evidence="1">
    <location>
        <begin position="41"/>
        <end position="77"/>
    </location>
</feature>
<dbReference type="EMBL" id="CP037422">
    <property type="protein sequence ID" value="QDU10894.1"/>
    <property type="molecule type" value="Genomic_DNA"/>
</dbReference>
<feature type="domain" description="SLH" evidence="2">
    <location>
        <begin position="278"/>
        <end position="344"/>
    </location>
</feature>
<evidence type="ECO:0000313" key="4">
    <source>
        <dbReference type="Proteomes" id="UP000318384"/>
    </source>
</evidence>